<dbReference type="Pfam" id="PF00702">
    <property type="entry name" value="Hydrolase"/>
    <property type="match status" value="1"/>
</dbReference>
<evidence type="ECO:0000256" key="4">
    <source>
        <dbReference type="ARBA" id="ARBA00022723"/>
    </source>
</evidence>
<proteinExistence type="inferred from homology"/>
<organism evidence="12 13">
    <name type="scientific">Agarivorans aestuarii</name>
    <dbReference type="NCBI Taxonomy" id="1563703"/>
    <lineage>
        <taxon>Bacteria</taxon>
        <taxon>Pseudomonadati</taxon>
        <taxon>Pseudomonadota</taxon>
        <taxon>Gammaproteobacteria</taxon>
        <taxon>Alteromonadales</taxon>
        <taxon>Alteromonadaceae</taxon>
        <taxon>Agarivorans</taxon>
    </lineage>
</organism>
<dbReference type="InterPro" id="IPR018303">
    <property type="entry name" value="ATPase_P-typ_P_site"/>
</dbReference>
<feature type="domain" description="HMA" evidence="11">
    <location>
        <begin position="70"/>
        <end position="136"/>
    </location>
</feature>
<evidence type="ECO:0000256" key="8">
    <source>
        <dbReference type="ARBA" id="ARBA00022989"/>
    </source>
</evidence>
<reference evidence="12 13" key="2">
    <citation type="submission" date="2023-12" db="EMBL/GenBank/DDBJ databases">
        <authorList>
            <consortium name="Cladostephus spongiosus"/>
            <person name="Lorente B."/>
            <person name="Cabral C."/>
            <person name="Frias J."/>
            <person name="Faria J."/>
            <person name="Toubarro D."/>
        </authorList>
    </citation>
    <scope>NUCLEOTIDE SEQUENCE [LARGE SCALE GENOMIC DNA]</scope>
    <source>
        <strain evidence="12 13">ZMCS4</strain>
    </source>
</reference>
<dbReference type="EMBL" id="JAYDYW010000006">
    <property type="protein sequence ID" value="MEE1673851.1"/>
    <property type="molecule type" value="Genomic_DNA"/>
</dbReference>
<dbReference type="InterPro" id="IPR059000">
    <property type="entry name" value="ATPase_P-type_domA"/>
</dbReference>
<dbReference type="SFLD" id="SFLDG00002">
    <property type="entry name" value="C1.7:_P-type_atpase_like"/>
    <property type="match status" value="1"/>
</dbReference>
<dbReference type="Gene3D" id="3.30.70.100">
    <property type="match status" value="2"/>
</dbReference>
<feature type="transmembrane region" description="Helical" evidence="10">
    <location>
        <begin position="393"/>
        <end position="412"/>
    </location>
</feature>
<dbReference type="Gene3D" id="3.40.50.1000">
    <property type="entry name" value="HAD superfamily/HAD-like"/>
    <property type="match status" value="1"/>
</dbReference>
<dbReference type="PROSITE" id="PS01047">
    <property type="entry name" value="HMA_1"/>
    <property type="match status" value="2"/>
</dbReference>
<feature type="transmembrane region" description="Helical" evidence="10">
    <location>
        <begin position="418"/>
        <end position="444"/>
    </location>
</feature>
<comment type="subcellular location">
    <subcellularLocation>
        <location evidence="10">Cell membrane</location>
    </subcellularLocation>
    <subcellularLocation>
        <location evidence="1">Endomembrane system</location>
        <topology evidence="1">Multi-pass membrane protein</topology>
    </subcellularLocation>
</comment>
<evidence type="ECO:0000256" key="5">
    <source>
        <dbReference type="ARBA" id="ARBA00022741"/>
    </source>
</evidence>
<feature type="domain" description="HMA" evidence="11">
    <location>
        <begin position="3"/>
        <end position="68"/>
    </location>
</feature>
<keyword evidence="13" id="KW-1185">Reference proteome</keyword>
<dbReference type="PROSITE" id="PS50846">
    <property type="entry name" value="HMA_2"/>
    <property type="match status" value="2"/>
</dbReference>
<feature type="transmembrane region" description="Helical" evidence="10">
    <location>
        <begin position="740"/>
        <end position="759"/>
    </location>
</feature>
<dbReference type="Pfam" id="PF00403">
    <property type="entry name" value="HMA"/>
    <property type="match status" value="2"/>
</dbReference>
<evidence type="ECO:0000313" key="13">
    <source>
        <dbReference type="Proteomes" id="UP001310248"/>
    </source>
</evidence>
<dbReference type="Proteomes" id="UP001310248">
    <property type="component" value="Unassembled WGS sequence"/>
</dbReference>
<accession>A0ABU7G393</accession>
<evidence type="ECO:0000256" key="6">
    <source>
        <dbReference type="ARBA" id="ARBA00022840"/>
    </source>
</evidence>
<feature type="transmembrane region" description="Helical" evidence="10">
    <location>
        <begin position="208"/>
        <end position="230"/>
    </location>
</feature>
<dbReference type="SFLD" id="SFLDS00003">
    <property type="entry name" value="Haloacid_Dehalogenase"/>
    <property type="match status" value="1"/>
</dbReference>
<dbReference type="CDD" id="cd00371">
    <property type="entry name" value="HMA"/>
    <property type="match status" value="2"/>
</dbReference>
<evidence type="ECO:0000256" key="2">
    <source>
        <dbReference type="ARBA" id="ARBA00006024"/>
    </source>
</evidence>
<dbReference type="PRINTS" id="PR00941">
    <property type="entry name" value="CDATPASE"/>
</dbReference>
<dbReference type="SUPFAM" id="SSF81665">
    <property type="entry name" value="Calcium ATPase, transmembrane domain M"/>
    <property type="match status" value="1"/>
</dbReference>
<dbReference type="RefSeq" id="WP_329775089.1">
    <property type="nucleotide sequence ID" value="NZ_JAYDYW010000006.1"/>
</dbReference>
<feature type="transmembrane region" description="Helical" evidence="10">
    <location>
        <begin position="765"/>
        <end position="784"/>
    </location>
</feature>
<dbReference type="InterPro" id="IPR008250">
    <property type="entry name" value="ATPase_P-typ_transduc_dom_A_sf"/>
</dbReference>
<dbReference type="PROSITE" id="PS01229">
    <property type="entry name" value="COF_2"/>
    <property type="match status" value="1"/>
</dbReference>
<dbReference type="NCBIfam" id="TIGR01494">
    <property type="entry name" value="ATPase_P-type"/>
    <property type="match status" value="1"/>
</dbReference>
<protein>
    <submittedName>
        <fullName evidence="12">Heavy metal translocating P-type ATPase</fullName>
    </submittedName>
</protein>
<dbReference type="InterPro" id="IPR006121">
    <property type="entry name" value="HMA_dom"/>
</dbReference>
<dbReference type="Gene3D" id="2.70.150.10">
    <property type="entry name" value="Calcium-transporting ATPase, cytoplasmic transduction domain A"/>
    <property type="match status" value="1"/>
</dbReference>
<sequence length="796" mass="84994">MTQTLVFPLRGLRCAGCVGKVEKLLSGQQGVSEVSVNLALNQVRLDSATPALLPKLRQLLAEQGFDIPFVRHCWQIEGLNCASCVSKLENALAKLEGIDKVNVNLALNQVSFELLPDAQGLAQVKQALTSNGFTLKQSATNSSNPPATSLPWRLLLSMALSFPLVLPMLVSGFTVPALWQFLLATPVQFFIAKPFYRGALQALKQGSSTMDTLVVLGTSTAYFYSVYLWLSGPVGHLYFEAAAVIITLILLGKYLEERAKQRAAKSIAELVNLSPQRALRVNQQGLSEEVDVADLHIGDVILVKPGEQIAADGQVSWGSSEVSEAVITGESVPLEKSLNDSVLAGSLNGSGLLQVKVTAENQDSTLSKIIQLVSEAQSGKAPIQGLVDKISHYFVPIVLLIALASLLVWTALGDVNQGLIAAVSVLVIACPCALGLATPTALVAGTGRGAKLGILYRNIQALELSHKVSDVVFDKTGTLTQGKPSLVKLAVSDNISQQELIRLAASAQQGSQHPLASAMLTAAESFPLAPLNYFNSFPGLGIEAQLRLDDEADSIFYLGNLSLIEQRLENSTEQAISPQLQSNAEQWLAEGFTTVYVANQQQVLGVLAFKDEMRSNAKAAVKALQSLALNTHLLSGDAKPVTQDFAKQVAIPHWQGELLPEQKLAQVSQMQAQDCVIMMLGDGVNDAPALAKADVGIAMGGGSDIALNSADIVLMRDDPLLIAQAIALAKQTWRTLQQNLFWAFIYNLIGIPIAAMGLLNPAFAGAVMALSSVCVVSNAVRLNYWKNPITLGEKDV</sequence>
<dbReference type="InterPro" id="IPR036163">
    <property type="entry name" value="HMA_dom_sf"/>
</dbReference>
<dbReference type="InterPro" id="IPR023214">
    <property type="entry name" value="HAD_sf"/>
</dbReference>
<keyword evidence="3 10" id="KW-0812">Transmembrane</keyword>
<keyword evidence="4 10" id="KW-0479">Metal-binding</keyword>
<dbReference type="PANTHER" id="PTHR43520">
    <property type="entry name" value="ATP7, ISOFORM B"/>
    <property type="match status" value="1"/>
</dbReference>
<dbReference type="PANTHER" id="PTHR43520:SF8">
    <property type="entry name" value="P-TYPE CU(+) TRANSPORTER"/>
    <property type="match status" value="1"/>
</dbReference>
<dbReference type="InterPro" id="IPR027256">
    <property type="entry name" value="P-typ_ATPase_IB"/>
</dbReference>
<dbReference type="SUPFAM" id="SSF81653">
    <property type="entry name" value="Calcium ATPase, transduction domain A"/>
    <property type="match status" value="1"/>
</dbReference>
<dbReference type="SFLD" id="SFLDF00027">
    <property type="entry name" value="p-type_atpase"/>
    <property type="match status" value="1"/>
</dbReference>
<keyword evidence="5 10" id="KW-0547">Nucleotide-binding</keyword>
<reference evidence="13" key="1">
    <citation type="submission" date="2023-07" db="EMBL/GenBank/DDBJ databases">
        <title>Draft genome sequence of Agarivorans aestuarii strain ZMCS4, a CAZymes producing bacteria isolated from the marine brown algae Clodostephus spongiosus.</title>
        <authorList>
            <person name="Lorente B."/>
            <person name="Cabral C."/>
            <person name="Frias J."/>
            <person name="Faria J."/>
            <person name="Toubarro D."/>
        </authorList>
    </citation>
    <scope>NUCLEOTIDE SEQUENCE [LARGE SCALE GENOMIC DNA]</scope>
    <source>
        <strain evidence="13">ZMCS4</strain>
    </source>
</reference>
<evidence type="ECO:0000256" key="1">
    <source>
        <dbReference type="ARBA" id="ARBA00004127"/>
    </source>
</evidence>
<dbReference type="SUPFAM" id="SSF56784">
    <property type="entry name" value="HAD-like"/>
    <property type="match status" value="1"/>
</dbReference>
<dbReference type="Gene3D" id="3.40.1110.10">
    <property type="entry name" value="Calcium-transporting ATPase, cytoplasmic domain N"/>
    <property type="match status" value="1"/>
</dbReference>
<dbReference type="CDD" id="cd02094">
    <property type="entry name" value="P-type_ATPase_Cu-like"/>
    <property type="match status" value="1"/>
</dbReference>
<gene>
    <name evidence="12" type="ORF">SNR37_003278</name>
</gene>
<dbReference type="NCBIfam" id="TIGR01525">
    <property type="entry name" value="ATPase-IB_hvy"/>
    <property type="match status" value="1"/>
</dbReference>
<evidence type="ECO:0000259" key="11">
    <source>
        <dbReference type="PROSITE" id="PS50846"/>
    </source>
</evidence>
<dbReference type="InterPro" id="IPR001757">
    <property type="entry name" value="P_typ_ATPase"/>
</dbReference>
<evidence type="ECO:0000313" key="12">
    <source>
        <dbReference type="EMBL" id="MEE1673851.1"/>
    </source>
</evidence>
<keyword evidence="10" id="KW-1003">Cell membrane</keyword>
<dbReference type="InterPro" id="IPR044492">
    <property type="entry name" value="P_typ_ATPase_HD_dom"/>
</dbReference>
<dbReference type="InterPro" id="IPR036412">
    <property type="entry name" value="HAD-like_sf"/>
</dbReference>
<dbReference type="PROSITE" id="PS00154">
    <property type="entry name" value="ATPASE_E1_E2"/>
    <property type="match status" value="1"/>
</dbReference>
<dbReference type="InterPro" id="IPR017969">
    <property type="entry name" value="Heavy-metal-associated_CS"/>
</dbReference>
<evidence type="ECO:0000256" key="9">
    <source>
        <dbReference type="ARBA" id="ARBA00023136"/>
    </source>
</evidence>
<feature type="transmembrane region" description="Helical" evidence="10">
    <location>
        <begin position="236"/>
        <end position="255"/>
    </location>
</feature>
<dbReference type="InterPro" id="IPR023298">
    <property type="entry name" value="ATPase_P-typ_TM_dom_sf"/>
</dbReference>
<name>A0ABU7G393_9ALTE</name>
<dbReference type="InterPro" id="IPR023299">
    <property type="entry name" value="ATPase_P-typ_cyto_dom_N"/>
</dbReference>
<evidence type="ECO:0000256" key="7">
    <source>
        <dbReference type="ARBA" id="ARBA00022967"/>
    </source>
</evidence>
<keyword evidence="6 10" id="KW-0067">ATP-binding</keyword>
<dbReference type="PRINTS" id="PR00119">
    <property type="entry name" value="CATATPASE"/>
</dbReference>
<keyword evidence="9 10" id="KW-0472">Membrane</keyword>
<evidence type="ECO:0000256" key="3">
    <source>
        <dbReference type="ARBA" id="ARBA00022692"/>
    </source>
</evidence>
<keyword evidence="8 10" id="KW-1133">Transmembrane helix</keyword>
<dbReference type="Pfam" id="PF00122">
    <property type="entry name" value="E1-E2_ATPase"/>
    <property type="match status" value="1"/>
</dbReference>
<feature type="transmembrane region" description="Helical" evidence="10">
    <location>
        <begin position="177"/>
        <end position="196"/>
    </location>
</feature>
<evidence type="ECO:0000256" key="10">
    <source>
        <dbReference type="RuleBase" id="RU362081"/>
    </source>
</evidence>
<keyword evidence="7" id="KW-1278">Translocase</keyword>
<comment type="similarity">
    <text evidence="2 10">Belongs to the cation transport ATPase (P-type) (TC 3.A.3) family. Type IB subfamily.</text>
</comment>
<comment type="caution">
    <text evidence="12">The sequence shown here is derived from an EMBL/GenBank/DDBJ whole genome shotgun (WGS) entry which is preliminary data.</text>
</comment>
<dbReference type="SUPFAM" id="SSF55008">
    <property type="entry name" value="HMA, heavy metal-associated domain"/>
    <property type="match status" value="2"/>
</dbReference>